<protein>
    <submittedName>
        <fullName evidence="2">Uncharacterized protein</fullName>
    </submittedName>
</protein>
<feature type="region of interest" description="Disordered" evidence="1">
    <location>
        <begin position="107"/>
        <end position="126"/>
    </location>
</feature>
<organism evidence="2 3">
    <name type="scientific">Streptomyces hyderabadensis</name>
    <dbReference type="NCBI Taxonomy" id="598549"/>
    <lineage>
        <taxon>Bacteria</taxon>
        <taxon>Bacillati</taxon>
        <taxon>Actinomycetota</taxon>
        <taxon>Actinomycetes</taxon>
        <taxon>Kitasatosporales</taxon>
        <taxon>Streptomycetaceae</taxon>
        <taxon>Streptomyces</taxon>
    </lineage>
</organism>
<accession>A0ABP9HRI7</accession>
<comment type="caution">
    <text evidence="2">The sequence shown here is derived from an EMBL/GenBank/DDBJ whole genome shotgun (WGS) entry which is preliminary data.</text>
</comment>
<dbReference type="EMBL" id="BAABIV010000003">
    <property type="protein sequence ID" value="GAA4976308.1"/>
    <property type="molecule type" value="Genomic_DNA"/>
</dbReference>
<dbReference type="Proteomes" id="UP001500610">
    <property type="component" value="Unassembled WGS sequence"/>
</dbReference>
<proteinExistence type="predicted"/>
<gene>
    <name evidence="2" type="ORF">GCM10023257_11650</name>
</gene>
<sequence length="144" mass="14932">MGFGGGSFVPLTGVRIGADPAAPTGPGARINAAEERHRANERHPMCSRPATGGPVAPRLAGVVKMTAPTPDAYGHTVSPGTGALMVDRRSGKVGVVMGHVGRYVQLRPPGGGLEWDVPPEDIRTPTPTEELSAKVAVANPRWGR</sequence>
<evidence type="ECO:0000313" key="2">
    <source>
        <dbReference type="EMBL" id="GAA4976308.1"/>
    </source>
</evidence>
<keyword evidence="3" id="KW-1185">Reference proteome</keyword>
<evidence type="ECO:0000256" key="1">
    <source>
        <dbReference type="SAM" id="MobiDB-lite"/>
    </source>
</evidence>
<name>A0ABP9HRI7_9ACTN</name>
<evidence type="ECO:0000313" key="3">
    <source>
        <dbReference type="Proteomes" id="UP001500610"/>
    </source>
</evidence>
<reference evidence="3" key="1">
    <citation type="journal article" date="2019" name="Int. J. Syst. Evol. Microbiol.">
        <title>The Global Catalogue of Microorganisms (GCM) 10K type strain sequencing project: providing services to taxonomists for standard genome sequencing and annotation.</title>
        <authorList>
            <consortium name="The Broad Institute Genomics Platform"/>
            <consortium name="The Broad Institute Genome Sequencing Center for Infectious Disease"/>
            <person name="Wu L."/>
            <person name="Ma J."/>
        </authorList>
    </citation>
    <scope>NUCLEOTIDE SEQUENCE [LARGE SCALE GENOMIC DNA]</scope>
    <source>
        <strain evidence="3">JCM 17657</strain>
    </source>
</reference>